<sequence>MCNRQFVKSNQQHSCNDKTLADFLKGKSQHTISLFWHFTQCYEQIGNIAIQPTKTMIAFAAKKRFAYITRLGKDFIDIVLPFKEPYNDNLCFHKIAKVPGQQQFNHHFRMQQTDDVNEEVQHFMKLAYESGL</sequence>
<name>A0A5B8VFC0_9BACT</name>
<feature type="domain" description="DUF5655" evidence="1">
    <location>
        <begin position="22"/>
        <end position="130"/>
    </location>
</feature>
<dbReference type="Proteomes" id="UP000321533">
    <property type="component" value="Chromosome"/>
</dbReference>
<dbReference type="OrthoDB" id="671474at2"/>
<dbReference type="AlphaFoldDB" id="A0A5B8VFC0"/>
<gene>
    <name evidence="2" type="ORF">FRZ67_05295</name>
</gene>
<proteinExistence type="predicted"/>
<accession>A0A5B8VFC0</accession>
<dbReference type="InterPro" id="IPR043714">
    <property type="entry name" value="DUF5655"/>
</dbReference>
<evidence type="ECO:0000313" key="3">
    <source>
        <dbReference type="Proteomes" id="UP000321533"/>
    </source>
</evidence>
<protein>
    <recommendedName>
        <fullName evidence="1">DUF5655 domain-containing protein</fullName>
    </recommendedName>
</protein>
<dbReference type="KEGG" id="pgin:FRZ67_05295"/>
<organism evidence="2 3">
    <name type="scientific">Panacibacter ginsenosidivorans</name>
    <dbReference type="NCBI Taxonomy" id="1813871"/>
    <lineage>
        <taxon>Bacteria</taxon>
        <taxon>Pseudomonadati</taxon>
        <taxon>Bacteroidota</taxon>
        <taxon>Chitinophagia</taxon>
        <taxon>Chitinophagales</taxon>
        <taxon>Chitinophagaceae</taxon>
        <taxon>Panacibacter</taxon>
    </lineage>
</organism>
<dbReference type="EMBL" id="CP042435">
    <property type="protein sequence ID" value="QEC70140.1"/>
    <property type="molecule type" value="Genomic_DNA"/>
</dbReference>
<evidence type="ECO:0000259" key="1">
    <source>
        <dbReference type="Pfam" id="PF18899"/>
    </source>
</evidence>
<keyword evidence="3" id="KW-1185">Reference proteome</keyword>
<dbReference type="Pfam" id="PF18899">
    <property type="entry name" value="DUF5655"/>
    <property type="match status" value="1"/>
</dbReference>
<evidence type="ECO:0000313" key="2">
    <source>
        <dbReference type="EMBL" id="QEC70140.1"/>
    </source>
</evidence>
<reference evidence="2 3" key="1">
    <citation type="journal article" date="2016" name="Int. J. Syst. Evol. Microbiol.">
        <title>Panacibacter ginsenosidivorans gen. nov., sp. nov., with ginsenoside converting activity isolated from soil of a ginseng field.</title>
        <authorList>
            <person name="Siddiqi M.Z."/>
            <person name="Muhammad Shafi S."/>
            <person name="Choi K.D."/>
            <person name="Im W.T."/>
        </authorList>
    </citation>
    <scope>NUCLEOTIDE SEQUENCE [LARGE SCALE GENOMIC DNA]</scope>
    <source>
        <strain evidence="2 3">Gsoil1550</strain>
    </source>
</reference>